<sequence length="36" mass="4405">MDEWTARPLRWYHHSTEALGNYTNQHQKVETWALAY</sequence>
<name>A0A6P2J4X5_BURL3</name>
<reference evidence="1 2" key="1">
    <citation type="submission" date="2019-09" db="EMBL/GenBank/DDBJ databases">
        <authorList>
            <person name="Depoorter E."/>
        </authorList>
    </citation>
    <scope>NUCLEOTIDE SEQUENCE [LARGE SCALE GENOMIC DNA]</scope>
    <source>
        <strain evidence="1">R-15945</strain>
    </source>
</reference>
<evidence type="ECO:0000313" key="1">
    <source>
        <dbReference type="EMBL" id="VWB38799.1"/>
    </source>
</evidence>
<gene>
    <name evidence="1" type="ORF">BLA15945_01752</name>
</gene>
<dbReference type="AlphaFoldDB" id="A0A6P2J4X5"/>
<protein>
    <submittedName>
        <fullName evidence="1">Uncharacterized protein</fullName>
    </submittedName>
</protein>
<evidence type="ECO:0000313" key="2">
    <source>
        <dbReference type="Proteomes" id="UP000494174"/>
    </source>
</evidence>
<organism evidence="1 2">
    <name type="scientific">Burkholderia lata (strain ATCC 17760 / DSM 23089 / LMG 22485 / NCIMB 9086 / R18194 / 383)</name>
    <dbReference type="NCBI Taxonomy" id="482957"/>
    <lineage>
        <taxon>Bacteria</taxon>
        <taxon>Pseudomonadati</taxon>
        <taxon>Pseudomonadota</taxon>
        <taxon>Betaproteobacteria</taxon>
        <taxon>Burkholderiales</taxon>
        <taxon>Burkholderiaceae</taxon>
        <taxon>Burkholderia</taxon>
        <taxon>Burkholderia cepacia complex</taxon>
    </lineage>
</organism>
<proteinExistence type="predicted"/>
<dbReference type="EMBL" id="CABVPU010000005">
    <property type="protein sequence ID" value="VWB38799.1"/>
    <property type="molecule type" value="Genomic_DNA"/>
</dbReference>
<dbReference type="Proteomes" id="UP000494174">
    <property type="component" value="Unassembled WGS sequence"/>
</dbReference>
<accession>A0A6P2J4X5</accession>